<organism evidence="4 5">
    <name type="scientific">Hypsibius exemplaris</name>
    <name type="common">Freshwater tardigrade</name>
    <dbReference type="NCBI Taxonomy" id="2072580"/>
    <lineage>
        <taxon>Eukaryota</taxon>
        <taxon>Metazoa</taxon>
        <taxon>Ecdysozoa</taxon>
        <taxon>Tardigrada</taxon>
        <taxon>Eutardigrada</taxon>
        <taxon>Parachela</taxon>
        <taxon>Hypsibioidea</taxon>
        <taxon>Hypsibiidae</taxon>
        <taxon>Hypsibius</taxon>
    </lineage>
</organism>
<dbReference type="InterPro" id="IPR036047">
    <property type="entry name" value="F-box-like_dom_sf"/>
</dbReference>
<evidence type="ECO:0000313" key="5">
    <source>
        <dbReference type="Proteomes" id="UP000192578"/>
    </source>
</evidence>
<dbReference type="SMART" id="SM00256">
    <property type="entry name" value="FBOX"/>
    <property type="match status" value="1"/>
</dbReference>
<name>A0A1W0WMB4_HYPEX</name>
<feature type="coiled-coil region" evidence="1">
    <location>
        <begin position="70"/>
        <end position="139"/>
    </location>
</feature>
<evidence type="ECO:0000259" key="3">
    <source>
        <dbReference type="PROSITE" id="PS50181"/>
    </source>
</evidence>
<dbReference type="Pfam" id="PF00646">
    <property type="entry name" value="F-box"/>
    <property type="match status" value="1"/>
</dbReference>
<comment type="caution">
    <text evidence="4">The sequence shown here is derived from an EMBL/GenBank/DDBJ whole genome shotgun (WGS) entry which is preliminary data.</text>
</comment>
<evidence type="ECO:0000313" key="4">
    <source>
        <dbReference type="EMBL" id="OQV16263.1"/>
    </source>
</evidence>
<gene>
    <name evidence="4" type="ORF">BV898_09571</name>
</gene>
<dbReference type="Proteomes" id="UP000192578">
    <property type="component" value="Unassembled WGS sequence"/>
</dbReference>
<evidence type="ECO:0000256" key="1">
    <source>
        <dbReference type="SAM" id="Coils"/>
    </source>
</evidence>
<dbReference type="CDD" id="cd09917">
    <property type="entry name" value="F-box_SF"/>
    <property type="match status" value="1"/>
</dbReference>
<protein>
    <recommendedName>
        <fullName evidence="3">F-box domain-containing protein</fullName>
    </recommendedName>
</protein>
<accession>A0A1W0WMB4</accession>
<keyword evidence="5" id="KW-1185">Reference proteome</keyword>
<feature type="compositionally biased region" description="Basic and acidic residues" evidence="2">
    <location>
        <begin position="57"/>
        <end position="66"/>
    </location>
</feature>
<dbReference type="AlphaFoldDB" id="A0A1W0WMB4"/>
<keyword evidence="1" id="KW-0175">Coiled coil</keyword>
<feature type="compositionally biased region" description="Polar residues" evidence="2">
    <location>
        <begin position="22"/>
        <end position="36"/>
    </location>
</feature>
<dbReference type="PROSITE" id="PS50181">
    <property type="entry name" value="FBOX"/>
    <property type="match status" value="1"/>
</dbReference>
<dbReference type="InterPro" id="IPR001810">
    <property type="entry name" value="F-box_dom"/>
</dbReference>
<reference evidence="5" key="1">
    <citation type="submission" date="2017-01" db="EMBL/GenBank/DDBJ databases">
        <title>Comparative genomics of anhydrobiosis in the tardigrade Hypsibius dujardini.</title>
        <authorList>
            <person name="Yoshida Y."/>
            <person name="Koutsovoulos G."/>
            <person name="Laetsch D."/>
            <person name="Stevens L."/>
            <person name="Kumar S."/>
            <person name="Horikawa D."/>
            <person name="Ishino K."/>
            <person name="Komine S."/>
            <person name="Tomita M."/>
            <person name="Blaxter M."/>
            <person name="Arakawa K."/>
        </authorList>
    </citation>
    <scope>NUCLEOTIDE SEQUENCE [LARGE SCALE GENOMIC DNA]</scope>
    <source>
        <strain evidence="5">Z151</strain>
    </source>
</reference>
<feature type="domain" description="F-box" evidence="3">
    <location>
        <begin position="167"/>
        <end position="217"/>
    </location>
</feature>
<feature type="region of interest" description="Disordered" evidence="2">
    <location>
        <begin position="1"/>
        <end position="68"/>
    </location>
</feature>
<dbReference type="SUPFAM" id="SSF81383">
    <property type="entry name" value="F-box domain"/>
    <property type="match status" value="1"/>
</dbReference>
<evidence type="ECO:0000256" key="2">
    <source>
        <dbReference type="SAM" id="MobiDB-lite"/>
    </source>
</evidence>
<sequence length="494" mass="56218">MSDPPSLPTVPAAGNANVKDATATSASGQEEVLPTQSAPPGPSGIPGKRKTLLESGNLDKKAKKDPDDELNSVLMQLREKEEQRERIRAHLRRTYSDEQKRLAIKQRLERDLQSLREEVTRREEELAQYEEEMSMEADEFPGKIEKLKADLMANSAEAARLRYWGDRKEIIDFPDELLCELLQFLNFPNQSRLQRTSKLWRRVLLSQNVTRHAYLELTKERLANAVPREWDGYGFPPPLVPCELASMRNPSIIPKRAFSLLRQMTFVLPLRGQLHDVELIGQYVSAFAASCVKLEVVIMLNLRLERGTAFREFISKFVRPATTAPSNGPKVTGRHLIVKNLFKLALAPEGIKQIASPSVTDWYVRIPELTISSVDDFEQAVDRLLWPFPDEQLEWLARYAQRVRVTVKPDQRLKVDPCSHSSPSRIELCEHLGVGFYKQLTGQLRAILALMILEKVSNVKPPPVEFVFDKYRFGENSTPYKVSASGSRHSVRKP</sequence>
<dbReference type="EMBL" id="MTYJ01000076">
    <property type="protein sequence ID" value="OQV16263.1"/>
    <property type="molecule type" value="Genomic_DNA"/>
</dbReference>
<proteinExistence type="predicted"/>